<feature type="transmembrane region" description="Helical" evidence="1">
    <location>
        <begin position="26"/>
        <end position="46"/>
    </location>
</feature>
<comment type="caution">
    <text evidence="2">The sequence shown here is derived from an EMBL/GenBank/DDBJ whole genome shotgun (WGS) entry which is preliminary data.</text>
</comment>
<sequence length="68" mass="7756">MDGYDWMGDLLVRLGFSGRRSEQIKMALLSLLTIAIVAVLVLYVIFIDDDLPERAIGQWDEPVDQNYP</sequence>
<reference evidence="2" key="1">
    <citation type="journal article" date="2015" name="Nature">
        <title>Complex archaea that bridge the gap between prokaryotes and eukaryotes.</title>
        <authorList>
            <person name="Spang A."/>
            <person name="Saw J.H."/>
            <person name="Jorgensen S.L."/>
            <person name="Zaremba-Niedzwiedzka K."/>
            <person name="Martijn J."/>
            <person name="Lind A.E."/>
            <person name="van Eijk R."/>
            <person name="Schleper C."/>
            <person name="Guy L."/>
            <person name="Ettema T.J."/>
        </authorList>
    </citation>
    <scope>NUCLEOTIDE SEQUENCE</scope>
</reference>
<keyword evidence="1" id="KW-0812">Transmembrane</keyword>
<proteinExistence type="predicted"/>
<evidence type="ECO:0000313" key="2">
    <source>
        <dbReference type="EMBL" id="KKK63722.1"/>
    </source>
</evidence>
<name>A0A0F8X3N7_9ZZZZ</name>
<gene>
    <name evidence="2" type="ORF">LCGC14_2991430</name>
</gene>
<keyword evidence="1" id="KW-1133">Transmembrane helix</keyword>
<accession>A0A0F8X3N7</accession>
<dbReference type="AlphaFoldDB" id="A0A0F8X3N7"/>
<organism evidence="2">
    <name type="scientific">marine sediment metagenome</name>
    <dbReference type="NCBI Taxonomy" id="412755"/>
    <lineage>
        <taxon>unclassified sequences</taxon>
        <taxon>metagenomes</taxon>
        <taxon>ecological metagenomes</taxon>
    </lineage>
</organism>
<evidence type="ECO:0000256" key="1">
    <source>
        <dbReference type="SAM" id="Phobius"/>
    </source>
</evidence>
<dbReference type="EMBL" id="LAZR01061365">
    <property type="protein sequence ID" value="KKK63722.1"/>
    <property type="molecule type" value="Genomic_DNA"/>
</dbReference>
<protein>
    <submittedName>
        <fullName evidence="2">Uncharacterized protein</fullName>
    </submittedName>
</protein>
<keyword evidence="1" id="KW-0472">Membrane</keyword>